<evidence type="ECO:0000313" key="1">
    <source>
        <dbReference type="EMBL" id="OGG44512.1"/>
    </source>
</evidence>
<reference evidence="1 2" key="1">
    <citation type="journal article" date="2016" name="Nat. Commun.">
        <title>Thousands of microbial genomes shed light on interconnected biogeochemical processes in an aquifer system.</title>
        <authorList>
            <person name="Anantharaman K."/>
            <person name="Brown C.T."/>
            <person name="Hug L.A."/>
            <person name="Sharon I."/>
            <person name="Castelle C.J."/>
            <person name="Probst A.J."/>
            <person name="Thomas B.C."/>
            <person name="Singh A."/>
            <person name="Wilkins M.J."/>
            <person name="Karaoz U."/>
            <person name="Brodie E.L."/>
            <person name="Williams K.H."/>
            <person name="Hubbard S.S."/>
            <person name="Banfield J.F."/>
        </authorList>
    </citation>
    <scope>NUCLEOTIDE SEQUENCE [LARGE SCALE GENOMIC DNA]</scope>
</reference>
<evidence type="ECO:0000313" key="2">
    <source>
        <dbReference type="Proteomes" id="UP000178249"/>
    </source>
</evidence>
<name>A0A1F6C605_9BACT</name>
<protein>
    <submittedName>
        <fullName evidence="1">Uncharacterized protein</fullName>
    </submittedName>
</protein>
<dbReference type="AlphaFoldDB" id="A0A1F6C605"/>
<accession>A0A1F6C605</accession>
<sequence length="106" mass="11554">MKLLLKYRNIVFVLAAVVIGFAVYTRFFPAGDEPVLAEESVVPAEEAENQDLITLLLQLRSITLDDDIFTDPSFKSLSDFSQELVSEPIGRPNPFAPLGASVGTAP</sequence>
<dbReference type="Proteomes" id="UP000178249">
    <property type="component" value="Unassembled WGS sequence"/>
</dbReference>
<gene>
    <name evidence="1" type="ORF">A2841_02875</name>
</gene>
<organism evidence="1 2">
    <name type="scientific">Candidatus Kaiserbacteria bacterium RIFCSPHIGHO2_01_FULL_48_10</name>
    <dbReference type="NCBI Taxonomy" id="1798476"/>
    <lineage>
        <taxon>Bacteria</taxon>
        <taxon>Candidatus Kaiseribacteriota</taxon>
    </lineage>
</organism>
<dbReference type="EMBL" id="MFKP01000007">
    <property type="protein sequence ID" value="OGG44512.1"/>
    <property type="molecule type" value="Genomic_DNA"/>
</dbReference>
<proteinExistence type="predicted"/>
<comment type="caution">
    <text evidence="1">The sequence shown here is derived from an EMBL/GenBank/DDBJ whole genome shotgun (WGS) entry which is preliminary data.</text>
</comment>